<dbReference type="PROSITE" id="PS51186">
    <property type="entry name" value="GNAT"/>
    <property type="match status" value="1"/>
</dbReference>
<dbReference type="SUPFAM" id="SSF55729">
    <property type="entry name" value="Acyl-CoA N-acyltransferases (Nat)"/>
    <property type="match status" value="1"/>
</dbReference>
<keyword evidence="2" id="KW-0808">Transferase</keyword>
<feature type="domain" description="N-acetyltransferase" evidence="1">
    <location>
        <begin position="14"/>
        <end position="177"/>
    </location>
</feature>
<organism evidence="2">
    <name type="scientific">uncultured Blastococcus sp</name>
    <dbReference type="NCBI Taxonomy" id="217144"/>
    <lineage>
        <taxon>Bacteria</taxon>
        <taxon>Bacillati</taxon>
        <taxon>Actinomycetota</taxon>
        <taxon>Actinomycetes</taxon>
        <taxon>Geodermatophilales</taxon>
        <taxon>Geodermatophilaceae</taxon>
        <taxon>Blastococcus</taxon>
        <taxon>environmental samples</taxon>
    </lineage>
</organism>
<protein>
    <submittedName>
        <fullName evidence="2">Acetyltransferase, GNAT family</fullName>
    </submittedName>
</protein>
<proteinExistence type="predicted"/>
<gene>
    <name evidence="2" type="ORF">AVDCRST_MAG57-1904</name>
</gene>
<dbReference type="Gene3D" id="3.40.630.30">
    <property type="match status" value="1"/>
</dbReference>
<accession>A0A6J4HTV6</accession>
<name>A0A6J4HTV6_9ACTN</name>
<evidence type="ECO:0000313" key="2">
    <source>
        <dbReference type="EMBL" id="CAA9232752.1"/>
    </source>
</evidence>
<dbReference type="EMBL" id="CADCTI010000100">
    <property type="protein sequence ID" value="CAA9232752.1"/>
    <property type="molecule type" value="Genomic_DNA"/>
</dbReference>
<dbReference type="InterPro" id="IPR051908">
    <property type="entry name" value="Ribosomal_N-acetyltransferase"/>
</dbReference>
<dbReference type="InterPro" id="IPR016181">
    <property type="entry name" value="Acyl_CoA_acyltransferase"/>
</dbReference>
<dbReference type="InterPro" id="IPR000182">
    <property type="entry name" value="GNAT_dom"/>
</dbReference>
<dbReference type="PANTHER" id="PTHR43441">
    <property type="entry name" value="RIBOSOMAL-PROTEIN-SERINE ACETYLTRANSFERASE"/>
    <property type="match status" value="1"/>
</dbReference>
<dbReference type="GO" id="GO:0005737">
    <property type="term" value="C:cytoplasm"/>
    <property type="evidence" value="ECO:0007669"/>
    <property type="project" value="TreeGrafter"/>
</dbReference>
<dbReference type="GO" id="GO:0008999">
    <property type="term" value="F:protein-N-terminal-alanine acetyltransferase activity"/>
    <property type="evidence" value="ECO:0007669"/>
    <property type="project" value="TreeGrafter"/>
</dbReference>
<reference evidence="2" key="1">
    <citation type="submission" date="2020-02" db="EMBL/GenBank/DDBJ databases">
        <authorList>
            <person name="Meier V. D."/>
        </authorList>
    </citation>
    <scope>NUCLEOTIDE SEQUENCE</scope>
    <source>
        <strain evidence="2">AVDCRST_MAG57</strain>
    </source>
</reference>
<dbReference type="AlphaFoldDB" id="A0A6J4HTV6"/>
<evidence type="ECO:0000259" key="1">
    <source>
        <dbReference type="PROSITE" id="PS51186"/>
    </source>
</evidence>
<dbReference type="PANTHER" id="PTHR43441:SF10">
    <property type="entry name" value="ACETYLTRANSFERASE"/>
    <property type="match status" value="1"/>
</dbReference>
<sequence>MEPIVPEELAAGALRMRPWREDDAAAVLDAQRDDAAIRLWAGGVATPEAAVALLHRLMHQENRASWAVVDPAAGALLGGISLHSVDAAENDASIGYWVVAAARGRGVAPTAVDAACRWAFGTLPVDRIELCHAAENSASGRVAEKAGFTYEGHLRRSFRYGDGRKHDEWLWARLSDDPPPRLSTRS</sequence>
<dbReference type="GO" id="GO:1990189">
    <property type="term" value="F:protein N-terminal-serine acetyltransferase activity"/>
    <property type="evidence" value="ECO:0007669"/>
    <property type="project" value="TreeGrafter"/>
</dbReference>
<dbReference type="Pfam" id="PF13302">
    <property type="entry name" value="Acetyltransf_3"/>
    <property type="match status" value="1"/>
</dbReference>